<dbReference type="OrthoDB" id="8196987at2759"/>
<gene>
    <name evidence="2" type="ORF">J437_LFUL014611</name>
</gene>
<evidence type="ECO:0000259" key="1">
    <source>
        <dbReference type="Pfam" id="PF14951"/>
    </source>
</evidence>
<dbReference type="GO" id="GO:0005654">
    <property type="term" value="C:nucleoplasm"/>
    <property type="evidence" value="ECO:0007669"/>
    <property type="project" value="TreeGrafter"/>
</dbReference>
<organism evidence="2 3">
    <name type="scientific">Ladona fulva</name>
    <name type="common">Scarce chaser dragonfly</name>
    <name type="synonym">Libellula fulva</name>
    <dbReference type="NCBI Taxonomy" id="123851"/>
    <lineage>
        <taxon>Eukaryota</taxon>
        <taxon>Metazoa</taxon>
        <taxon>Ecdysozoa</taxon>
        <taxon>Arthropoda</taxon>
        <taxon>Hexapoda</taxon>
        <taxon>Insecta</taxon>
        <taxon>Pterygota</taxon>
        <taxon>Palaeoptera</taxon>
        <taxon>Odonata</taxon>
        <taxon>Epiprocta</taxon>
        <taxon>Anisoptera</taxon>
        <taxon>Libelluloidea</taxon>
        <taxon>Libellulidae</taxon>
        <taxon>Ladona</taxon>
    </lineage>
</organism>
<dbReference type="EMBL" id="KZ308806">
    <property type="protein sequence ID" value="KAG8234393.1"/>
    <property type="molecule type" value="Genomic_DNA"/>
</dbReference>
<dbReference type="GO" id="GO:0070202">
    <property type="term" value="P:regulation of establishment of protein localization to chromosome"/>
    <property type="evidence" value="ECO:0007669"/>
    <property type="project" value="TreeGrafter"/>
</dbReference>
<dbReference type="GO" id="GO:0000228">
    <property type="term" value="C:nuclear chromosome"/>
    <property type="evidence" value="ECO:0007669"/>
    <property type="project" value="TreeGrafter"/>
</dbReference>
<comment type="caution">
    <text evidence="2">The sequence shown here is derived from an EMBL/GenBank/DDBJ whole genome shotgun (WGS) entry which is preliminary data.</text>
</comment>
<reference evidence="2" key="2">
    <citation type="submission" date="2017-10" db="EMBL/GenBank/DDBJ databases">
        <title>Ladona fulva Genome sequencing and assembly.</title>
        <authorList>
            <person name="Murali S."/>
            <person name="Richards S."/>
            <person name="Bandaranaike D."/>
            <person name="Bellair M."/>
            <person name="Blankenburg K."/>
            <person name="Chao H."/>
            <person name="Dinh H."/>
            <person name="Doddapaneni H."/>
            <person name="Dugan-Rocha S."/>
            <person name="Elkadiri S."/>
            <person name="Gnanaolivu R."/>
            <person name="Hernandez B."/>
            <person name="Skinner E."/>
            <person name="Javaid M."/>
            <person name="Lee S."/>
            <person name="Li M."/>
            <person name="Ming W."/>
            <person name="Munidasa M."/>
            <person name="Muniz J."/>
            <person name="Nguyen L."/>
            <person name="Hughes D."/>
            <person name="Osuji N."/>
            <person name="Pu L.-L."/>
            <person name="Puazo M."/>
            <person name="Qu C."/>
            <person name="Quiroz J."/>
            <person name="Raj R."/>
            <person name="Weissenberger G."/>
            <person name="Xin Y."/>
            <person name="Zou X."/>
            <person name="Han Y."/>
            <person name="Worley K."/>
            <person name="Muzny D."/>
            <person name="Gibbs R."/>
        </authorList>
    </citation>
    <scope>NUCLEOTIDE SEQUENCE</scope>
    <source>
        <strain evidence="2">Sampled in the wild</strain>
    </source>
</reference>
<proteinExistence type="predicted"/>
<keyword evidence="3" id="KW-1185">Reference proteome</keyword>
<dbReference type="PANTHER" id="PTHR34347:SF1">
    <property type="entry name" value="DNA REPAIR-SCAFFOLDING PROTEIN"/>
    <property type="match status" value="1"/>
</dbReference>
<feature type="non-terminal residue" evidence="2">
    <location>
        <position position="1"/>
    </location>
</feature>
<feature type="domain" description="DUF4503" evidence="1">
    <location>
        <begin position="168"/>
        <end position="498"/>
    </location>
</feature>
<dbReference type="Proteomes" id="UP000792457">
    <property type="component" value="Unassembled WGS sequence"/>
</dbReference>
<dbReference type="InterPro" id="IPR053054">
    <property type="entry name" value="DNA_repair-scaffolding"/>
</dbReference>
<name>A0A8K0P6X3_LADFU</name>
<accession>A0A8K0P6X3</accession>
<dbReference type="GO" id="GO:0000724">
    <property type="term" value="P:double-strand break repair via homologous recombination"/>
    <property type="evidence" value="ECO:0007669"/>
    <property type="project" value="TreeGrafter"/>
</dbReference>
<dbReference type="InterPro" id="IPR028032">
    <property type="entry name" value="DUF4503"/>
</dbReference>
<protein>
    <recommendedName>
        <fullName evidence="1">DUF4503 domain-containing protein</fullName>
    </recommendedName>
</protein>
<sequence length="498" mass="54642">MIYTSRPKECSFRFEFGGLEFLSKLMPSLGAGLISMEEGNETVEPMLVSTQMPPECDASTSAASERRKEGTVSWIVADRSQRGGCLGGTYLVARVQRIFCYRNPQKSSLAKGCISALKNYETLWSALLQDSAGEYCEVEFNRQRNQLSQENLSDSQTIYWGNTDVASALQEGAVLLLNGLKILRRSDGNKNRGLPAVMNALRMEMKAKMEGTGKRSDAGRSVTGQSFVYTFSSEEDGTLEKLNEETSLPSSTNPLVQSLFDAFHGWEAKDSIPKVIEGQRVTVIVKLLFSLPSADGKVTLKLFVTDPSLSALNTRDKKSVLWVPFIIKPSCCPPSLLTQWLSCAYLANPVPVMCLQDVELYGGELIGDRYSRIFLAPENGMKIPSWMGTYADLLSFTRSSLVPRVSSIKSTSMPGEVVSITGNVVGVDEETAFSWPACNMCGNDHLSEVKVAGTSSHQPAYQCARCQSLVDKPFTKMSLDAFLACSTLPPECCRIKVK</sequence>
<evidence type="ECO:0000313" key="2">
    <source>
        <dbReference type="EMBL" id="KAG8234393.1"/>
    </source>
</evidence>
<dbReference type="PANTHER" id="PTHR34347">
    <property type="entry name" value="DNA REPAIR-SCAFFOLDING PROTEIN SPIDR"/>
    <property type="match status" value="1"/>
</dbReference>
<dbReference type="Pfam" id="PF14951">
    <property type="entry name" value="DUF4503"/>
    <property type="match status" value="1"/>
</dbReference>
<evidence type="ECO:0000313" key="3">
    <source>
        <dbReference type="Proteomes" id="UP000792457"/>
    </source>
</evidence>
<dbReference type="AlphaFoldDB" id="A0A8K0P6X3"/>
<reference evidence="2" key="1">
    <citation type="submission" date="2013-04" db="EMBL/GenBank/DDBJ databases">
        <authorList>
            <person name="Qu J."/>
            <person name="Murali S.C."/>
            <person name="Bandaranaike D."/>
            <person name="Bellair M."/>
            <person name="Blankenburg K."/>
            <person name="Chao H."/>
            <person name="Dinh H."/>
            <person name="Doddapaneni H."/>
            <person name="Downs B."/>
            <person name="Dugan-Rocha S."/>
            <person name="Elkadiri S."/>
            <person name="Gnanaolivu R.D."/>
            <person name="Hernandez B."/>
            <person name="Javaid M."/>
            <person name="Jayaseelan J.C."/>
            <person name="Lee S."/>
            <person name="Li M."/>
            <person name="Ming W."/>
            <person name="Munidasa M."/>
            <person name="Muniz J."/>
            <person name="Nguyen L."/>
            <person name="Ongeri F."/>
            <person name="Osuji N."/>
            <person name="Pu L.-L."/>
            <person name="Puazo M."/>
            <person name="Qu C."/>
            <person name="Quiroz J."/>
            <person name="Raj R."/>
            <person name="Weissenberger G."/>
            <person name="Xin Y."/>
            <person name="Zou X."/>
            <person name="Han Y."/>
            <person name="Richards S."/>
            <person name="Worley K."/>
            <person name="Muzny D."/>
            <person name="Gibbs R."/>
        </authorList>
    </citation>
    <scope>NUCLEOTIDE SEQUENCE</scope>
    <source>
        <strain evidence="2">Sampled in the wild</strain>
    </source>
</reference>